<reference evidence="2 3" key="1">
    <citation type="submission" date="2019-07" db="EMBL/GenBank/DDBJ databases">
        <title>Whole genome shotgun sequence of Pseudonocardia sulfidoxydans NBRC 16205.</title>
        <authorList>
            <person name="Hosoyama A."/>
            <person name="Uohara A."/>
            <person name="Ohji S."/>
            <person name="Ichikawa N."/>
        </authorList>
    </citation>
    <scope>NUCLEOTIDE SEQUENCE [LARGE SCALE GENOMIC DNA]</scope>
    <source>
        <strain evidence="2 3">NBRC 16205</strain>
    </source>
</reference>
<evidence type="ECO:0000313" key="3">
    <source>
        <dbReference type="Proteomes" id="UP000321685"/>
    </source>
</evidence>
<dbReference type="Gene3D" id="3.30.530.20">
    <property type="match status" value="1"/>
</dbReference>
<accession>A0A511DN91</accession>
<keyword evidence="1" id="KW-0812">Transmembrane</keyword>
<dbReference type="Proteomes" id="UP000321685">
    <property type="component" value="Unassembled WGS sequence"/>
</dbReference>
<comment type="caution">
    <text evidence="2">The sequence shown here is derived from an EMBL/GenBank/DDBJ whole genome shotgun (WGS) entry which is preliminary data.</text>
</comment>
<keyword evidence="1" id="KW-0472">Membrane</keyword>
<evidence type="ECO:0000313" key="2">
    <source>
        <dbReference type="EMBL" id="GEL26296.1"/>
    </source>
</evidence>
<protein>
    <submittedName>
        <fullName evidence="2">Carbon monoxide dehydrogenase subunit G</fullName>
    </submittedName>
</protein>
<sequence length="233" mass="24498">MHLDHQFRVPLPVDQTWTILTDLPTVARCLPGAHLDSAVDGRYDGGLATRIGPISAKYRGTATFVELDEVDHRAVIEARGREEKGSGTATAVITMLLKPEGDSTLVEVTTELAISGRAAQFGRSLLADVSATMLTEFVRRLERMIAAGEHTAPAQTAAPAQGSATATAPAQIPAGAAADDDQLDAVRLVVLPMLKRAAGPLAGAAAGLLVGLVLGRSTGRRRHGEFHPRRSDS</sequence>
<keyword evidence="3" id="KW-1185">Reference proteome</keyword>
<dbReference type="EMBL" id="BJVJ01000083">
    <property type="protein sequence ID" value="GEL26296.1"/>
    <property type="molecule type" value="Genomic_DNA"/>
</dbReference>
<dbReference type="AlphaFoldDB" id="A0A511DN91"/>
<dbReference type="CDD" id="cd07823">
    <property type="entry name" value="SRPBCC_5"/>
    <property type="match status" value="1"/>
</dbReference>
<proteinExistence type="predicted"/>
<name>A0A511DN91_9PSEU</name>
<dbReference type="InterPro" id="IPR023393">
    <property type="entry name" value="START-like_dom_sf"/>
</dbReference>
<gene>
    <name evidence="2" type="ORF">PSU4_52500</name>
</gene>
<dbReference type="Pfam" id="PF06240">
    <property type="entry name" value="COXG"/>
    <property type="match status" value="1"/>
</dbReference>
<dbReference type="RefSeq" id="WP_246115356.1">
    <property type="nucleotide sequence ID" value="NZ_BJVJ01000083.1"/>
</dbReference>
<organism evidence="2 3">
    <name type="scientific">Pseudonocardia sulfidoxydans NBRC 16205</name>
    <dbReference type="NCBI Taxonomy" id="1223511"/>
    <lineage>
        <taxon>Bacteria</taxon>
        <taxon>Bacillati</taxon>
        <taxon>Actinomycetota</taxon>
        <taxon>Actinomycetes</taxon>
        <taxon>Pseudonocardiales</taxon>
        <taxon>Pseudonocardiaceae</taxon>
        <taxon>Pseudonocardia</taxon>
    </lineage>
</organism>
<dbReference type="InterPro" id="IPR010419">
    <property type="entry name" value="CO_DH_gsu"/>
</dbReference>
<dbReference type="PANTHER" id="PTHR38588">
    <property type="entry name" value="BLL0334 PROTEIN"/>
    <property type="match status" value="1"/>
</dbReference>
<evidence type="ECO:0000256" key="1">
    <source>
        <dbReference type="SAM" id="Phobius"/>
    </source>
</evidence>
<keyword evidence="1" id="KW-1133">Transmembrane helix</keyword>
<dbReference type="PANTHER" id="PTHR38588:SF1">
    <property type="entry name" value="BLL0334 PROTEIN"/>
    <property type="match status" value="1"/>
</dbReference>
<feature type="transmembrane region" description="Helical" evidence="1">
    <location>
        <begin position="197"/>
        <end position="215"/>
    </location>
</feature>
<dbReference type="SUPFAM" id="SSF55961">
    <property type="entry name" value="Bet v1-like"/>
    <property type="match status" value="1"/>
</dbReference>